<dbReference type="RefSeq" id="XP_003870547.1">
    <property type="nucleotide sequence ID" value="XM_003870498.1"/>
</dbReference>
<accession>H8X8E3</accession>
<dbReference type="EMBL" id="HE681724">
    <property type="protein sequence ID" value="CCG24418.1"/>
    <property type="molecule type" value="Genomic_DNA"/>
</dbReference>
<proteinExistence type="predicted"/>
<reference evidence="2 3" key="1">
    <citation type="journal article" date="2012" name="PLoS ONE">
        <title>Sequence and analysis of the genome of the pathogenic yeast Candida orthopsilosis.</title>
        <authorList>
            <person name="Riccombeni A."/>
            <person name="Vidanes G."/>
            <person name="Proux-Wera E."/>
            <person name="Wolfe K.H."/>
            <person name="Butler G."/>
        </authorList>
    </citation>
    <scope>NUCLEOTIDE SEQUENCE [LARGE SCALE GENOMIC DNA]</scope>
    <source>
        <strain evidence="2 3">Co 90-125</strain>
    </source>
</reference>
<gene>
    <name evidence="2" type="ORF">CORT_0F01910</name>
</gene>
<sequence length="647" mass="73429">MASYITHYLPSFRSSLNSNETSEHVEALDSVGPGQIKYIAVIDVSSDVRGTKEESDSELNKKLITFVHSDTLAEISSNVKIRLAGLMQGVYAFSSEFITPSKAGKKAKKPMVIRSEGESFVVVQIEETYNLICSIASSDKTVTKQLQYILNKQHVFFKLFHKTLTTINKEPGVDVLRDLSTQWWSKFLFEYNSKLTTREIKWPNTLNYMGFNTFIMEGYKKSSISIPKRVKDEFRNLILDEELIPHGLIINSFAPAAKKLGLIDVQSMTNKLEIQSLINVYNLMEFEYIMQATNRRNVDDGDESGKVQEEVMGFMNPMNLTNNLVVQPWNKMSDMIRGGSTTDTIDGNENMPRLNSKASRPWLSMPNVFGNSSESGSSIAPLPDLEDGRESVNSHEETFSRFLYGIQLDHSISRKLVYLPTKEAESDASEKRVVESEYQLVTYFHEDIYITLIYDSSEASHLDDSGFYQHLSSTIFEPLQEEIVQYQSSTLGTSTNSMTTLNLANIDNSFLYTVFDFKHMNYTSSIPLILDHNSEKYPTIVNIHDQLIKISENFDFTAHEFYHKFALGNKHDWMSYIIKYGAKLIVIIKNNSKNSGNTISDVGNIPPEERTMVNQITGLVSDYASLGFLDNLGDDVKYWLGQVIDTE</sequence>
<evidence type="ECO:0000313" key="2">
    <source>
        <dbReference type="EMBL" id="CCG24418.1"/>
    </source>
</evidence>
<keyword evidence="3" id="KW-1185">Reference proteome</keyword>
<dbReference type="Pfam" id="PF19031">
    <property type="entry name" value="Intu_longin_1"/>
    <property type="match status" value="1"/>
</dbReference>
<dbReference type="OrthoDB" id="240546at2759"/>
<feature type="domain" description="CCZ1/INTU/HSP4 first Longin" evidence="1">
    <location>
        <begin position="57"/>
        <end position="161"/>
    </location>
</feature>
<dbReference type="eggNOG" id="ENOG502QSQV">
    <property type="taxonomic scope" value="Eukaryota"/>
</dbReference>
<evidence type="ECO:0000313" key="3">
    <source>
        <dbReference type="Proteomes" id="UP000005018"/>
    </source>
</evidence>
<name>H8X8E3_CANO9</name>
<dbReference type="KEGG" id="cot:CORT_0F01910"/>
<dbReference type="Proteomes" id="UP000005018">
    <property type="component" value="Chromosome 6"/>
</dbReference>
<evidence type="ECO:0000259" key="1">
    <source>
        <dbReference type="Pfam" id="PF19031"/>
    </source>
</evidence>
<dbReference type="AlphaFoldDB" id="H8X8E3"/>
<dbReference type="HOGENOM" id="CLU_397388_0_0_1"/>
<organism evidence="2 3">
    <name type="scientific">Candida orthopsilosis (strain 90-125)</name>
    <name type="common">Yeast</name>
    <dbReference type="NCBI Taxonomy" id="1136231"/>
    <lineage>
        <taxon>Eukaryota</taxon>
        <taxon>Fungi</taxon>
        <taxon>Dikarya</taxon>
        <taxon>Ascomycota</taxon>
        <taxon>Saccharomycotina</taxon>
        <taxon>Pichiomycetes</taxon>
        <taxon>Debaryomycetaceae</taxon>
        <taxon>Candida/Lodderomyces clade</taxon>
        <taxon>Candida</taxon>
    </lineage>
</organism>
<dbReference type="GeneID" id="14541790"/>
<dbReference type="GO" id="GO:0016192">
    <property type="term" value="P:vesicle-mediated transport"/>
    <property type="evidence" value="ECO:0007669"/>
    <property type="project" value="InterPro"/>
</dbReference>
<dbReference type="InterPro" id="IPR043987">
    <property type="entry name" value="CCZ1/INTU/HSP4_longin_1"/>
</dbReference>
<protein>
    <recommendedName>
        <fullName evidence="1">CCZ1/INTU/HSP4 first Longin domain-containing protein</fullName>
    </recommendedName>
</protein>